<evidence type="ECO:0000259" key="2">
    <source>
        <dbReference type="PROSITE" id="PS50263"/>
    </source>
</evidence>
<keyword evidence="1 3" id="KW-0378">Hydrolase</keyword>
<name>A0A291PDL6_9PROT</name>
<evidence type="ECO:0000313" key="4">
    <source>
        <dbReference type="Proteomes" id="UP000220394"/>
    </source>
</evidence>
<dbReference type="PROSITE" id="PS50263">
    <property type="entry name" value="CN_HYDROLASE"/>
    <property type="match status" value="1"/>
</dbReference>
<evidence type="ECO:0000313" key="3">
    <source>
        <dbReference type="EMBL" id="ATJ89461.1"/>
    </source>
</evidence>
<dbReference type="InterPro" id="IPR050345">
    <property type="entry name" value="Aliph_Amidase/BUP"/>
</dbReference>
<protein>
    <submittedName>
        <fullName evidence="3">N-carbamoyl-D-amino-acid hydrolase</fullName>
    </submittedName>
</protein>
<dbReference type="PANTHER" id="PTHR43674">
    <property type="entry name" value="NITRILASE C965.09-RELATED"/>
    <property type="match status" value="1"/>
</dbReference>
<dbReference type="EMBL" id="CP022699">
    <property type="protein sequence ID" value="ATJ89461.1"/>
    <property type="molecule type" value="Genomic_DNA"/>
</dbReference>
<accession>A0A291PDL6</accession>
<dbReference type="Gene3D" id="3.60.110.10">
    <property type="entry name" value="Carbon-nitrogen hydrolase"/>
    <property type="match status" value="1"/>
</dbReference>
<dbReference type="GO" id="GO:0016811">
    <property type="term" value="F:hydrolase activity, acting on carbon-nitrogen (but not peptide) bonds, in linear amides"/>
    <property type="evidence" value="ECO:0007669"/>
    <property type="project" value="TreeGrafter"/>
</dbReference>
<dbReference type="Pfam" id="PF00795">
    <property type="entry name" value="CN_hydrolase"/>
    <property type="match status" value="1"/>
</dbReference>
<dbReference type="AlphaFoldDB" id="A0A291PDL6"/>
<dbReference type="KEGG" id="ato:CIW82_00705"/>
<sequence>MSREIIIAAAQMGPNLREAPREATVARMIALLNKAAARGAQFVVFPELALTTFFPRWFMEDQSEIDAFFETEMPSSLVEPLFRRAKELGVAFTFGYAEKTLINGRIRRFNTSLMVGVEGDILSRYRKIHLPGHTEHEPWRAFQHLEKRYFEPGEECYSTTTLLGSKFSMAICNDRRWPETYREMALRGAEIATIGYNTPLHYAQTPEHDHLQSFHNHLCMQAGAYQNGLWVIGVGKAGYEDGSWLLGQSCIIAPTGEIVAMTSTVGDEVITAACDPDRCAEIRDNIFNFSRHRRPEMYPFLSMKNETNPTHSYIVSYSKEPSG</sequence>
<dbReference type="InterPro" id="IPR036526">
    <property type="entry name" value="C-N_Hydrolase_sf"/>
</dbReference>
<reference evidence="3 4" key="1">
    <citation type="submission" date="2017-08" db="EMBL/GenBank/DDBJ databases">
        <title>Complete Genome Sequence of Acetobacter tropicalis Oregon-R-modENCODE STRAIN BDGP1, an acetic acid bacterium isolated from Drosophila melanogaster gut.</title>
        <authorList>
            <person name="Wan K.H."/>
            <person name="Yu C."/>
            <person name="Park S."/>
            <person name="Hammonds A.S."/>
            <person name="Booth B.W."/>
            <person name="Celniker S.E."/>
        </authorList>
    </citation>
    <scope>NUCLEOTIDE SEQUENCE [LARGE SCALE GENOMIC DNA]</scope>
    <source>
        <strain evidence="3 4">BDGP1</strain>
    </source>
</reference>
<proteinExistence type="predicted"/>
<dbReference type="PANTHER" id="PTHR43674:SF12">
    <property type="entry name" value="NITRILASE C965.09-RELATED"/>
    <property type="match status" value="1"/>
</dbReference>
<evidence type="ECO:0000256" key="1">
    <source>
        <dbReference type="ARBA" id="ARBA00022801"/>
    </source>
</evidence>
<gene>
    <name evidence="3" type="ORF">CIW82_00705</name>
</gene>
<dbReference type="Proteomes" id="UP000220394">
    <property type="component" value="Chromosome"/>
</dbReference>
<dbReference type="CDD" id="cd07569">
    <property type="entry name" value="DCase"/>
    <property type="match status" value="1"/>
</dbReference>
<dbReference type="RefSeq" id="WP_086896592.1">
    <property type="nucleotide sequence ID" value="NZ_CP022699.1"/>
</dbReference>
<organism evidence="3 4">
    <name type="scientific">Acetobacter tropicalis</name>
    <dbReference type="NCBI Taxonomy" id="104102"/>
    <lineage>
        <taxon>Bacteria</taxon>
        <taxon>Pseudomonadati</taxon>
        <taxon>Pseudomonadota</taxon>
        <taxon>Alphaproteobacteria</taxon>
        <taxon>Acetobacterales</taxon>
        <taxon>Acetobacteraceae</taxon>
        <taxon>Acetobacter</taxon>
    </lineage>
</organism>
<feature type="domain" description="CN hydrolase" evidence="2">
    <location>
        <begin position="5"/>
        <end position="276"/>
    </location>
</feature>
<dbReference type="SUPFAM" id="SSF56317">
    <property type="entry name" value="Carbon-nitrogen hydrolase"/>
    <property type="match status" value="1"/>
</dbReference>
<dbReference type="InterPro" id="IPR003010">
    <property type="entry name" value="C-N_Hydrolase"/>
</dbReference>